<feature type="region of interest" description="Disordered" evidence="1">
    <location>
        <begin position="1"/>
        <end position="64"/>
    </location>
</feature>
<feature type="compositionally biased region" description="Low complexity" evidence="1">
    <location>
        <begin position="162"/>
        <end position="177"/>
    </location>
</feature>
<reference evidence="2 3" key="1">
    <citation type="submission" date="2011-10" db="EMBL/GenBank/DDBJ databases">
        <authorList>
            <person name="Genoscope - CEA"/>
        </authorList>
    </citation>
    <scope>NUCLEOTIDE SEQUENCE [LARGE SCALE GENOMIC DNA]</scope>
    <source>
        <strain evidence="2 3">RCC 1105</strain>
    </source>
</reference>
<accession>K8EKI9</accession>
<dbReference type="GeneID" id="19012775"/>
<evidence type="ECO:0000313" key="3">
    <source>
        <dbReference type="Proteomes" id="UP000198341"/>
    </source>
</evidence>
<feature type="compositionally biased region" description="Basic residues" evidence="1">
    <location>
        <begin position="178"/>
        <end position="189"/>
    </location>
</feature>
<evidence type="ECO:0000256" key="1">
    <source>
        <dbReference type="SAM" id="MobiDB-lite"/>
    </source>
</evidence>
<sequence length="315" mass="35491">MTALSSSFSSRRRSTFPSSSSLSRRNNSKRVRPPKATNTKKNEEDEDEDDEDNAETETISLTSNQARIAALAFDVLYNKPFLNEEQMMKDPERPKLRLMLREAIDRAEQLCKEEREEREGGDGSNNTSNKREECRAAWEIVDELEDAAMRAGMSRTNRTVESRSGSSSSSSESSSTSKTKRAQPPRRIPKMSEVGLTEEELKERAMKAKRVDPFEDPLKDLDPCGPLGCEAETGEMNSRGILERAMMIPNKEERSKFDEESDKTLANAISEAVEKAMSLCDEGGDACATAWEVVEELSASANKRRREKREEKEEE</sequence>
<gene>
    <name evidence="2" type="ordered locus">Bathy11g00950</name>
</gene>
<keyword evidence="3" id="KW-1185">Reference proteome</keyword>
<feature type="compositionally biased region" description="Low complexity" evidence="1">
    <location>
        <begin position="1"/>
        <end position="25"/>
    </location>
</feature>
<feature type="compositionally biased region" description="Basic and acidic residues" evidence="1">
    <location>
        <begin position="199"/>
        <end position="222"/>
    </location>
</feature>
<name>K8EKI9_9CHLO</name>
<proteinExistence type="predicted"/>
<feature type="compositionally biased region" description="Acidic residues" evidence="1">
    <location>
        <begin position="44"/>
        <end position="55"/>
    </location>
</feature>
<protein>
    <submittedName>
        <fullName evidence="2">Uncharacterized protein</fullName>
    </submittedName>
</protein>
<dbReference type="Pfam" id="PF02672">
    <property type="entry name" value="CP12"/>
    <property type="match status" value="1"/>
</dbReference>
<dbReference type="EMBL" id="FO082268">
    <property type="protein sequence ID" value="CCO18489.1"/>
    <property type="molecule type" value="Genomic_DNA"/>
</dbReference>
<dbReference type="OrthoDB" id="498518at2759"/>
<dbReference type="Proteomes" id="UP000198341">
    <property type="component" value="Chromosome 11"/>
</dbReference>
<dbReference type="AlphaFoldDB" id="K8EKI9"/>
<dbReference type="RefSeq" id="XP_007510144.1">
    <property type="nucleotide sequence ID" value="XM_007510082.1"/>
</dbReference>
<feature type="region of interest" description="Disordered" evidence="1">
    <location>
        <begin position="148"/>
        <end position="235"/>
    </location>
</feature>
<feature type="region of interest" description="Disordered" evidence="1">
    <location>
        <begin position="111"/>
        <end position="133"/>
    </location>
</feature>
<dbReference type="KEGG" id="bpg:Bathy11g00950"/>
<feature type="compositionally biased region" description="Basic and acidic residues" evidence="1">
    <location>
        <begin position="111"/>
        <end position="121"/>
    </location>
</feature>
<organism evidence="2 3">
    <name type="scientific">Bathycoccus prasinos</name>
    <dbReference type="NCBI Taxonomy" id="41875"/>
    <lineage>
        <taxon>Eukaryota</taxon>
        <taxon>Viridiplantae</taxon>
        <taxon>Chlorophyta</taxon>
        <taxon>Mamiellophyceae</taxon>
        <taxon>Mamiellales</taxon>
        <taxon>Bathycoccaceae</taxon>
        <taxon>Bathycoccus</taxon>
    </lineage>
</organism>
<evidence type="ECO:0000313" key="2">
    <source>
        <dbReference type="EMBL" id="CCO18489.1"/>
    </source>
</evidence>